<proteinExistence type="predicted"/>
<organism evidence="3 4">
    <name type="scientific">Chelonia mydas</name>
    <name type="common">Green sea-turtle</name>
    <name type="synonym">Chelonia agassizi</name>
    <dbReference type="NCBI Taxonomy" id="8469"/>
    <lineage>
        <taxon>Eukaryota</taxon>
        <taxon>Metazoa</taxon>
        <taxon>Chordata</taxon>
        <taxon>Craniata</taxon>
        <taxon>Vertebrata</taxon>
        <taxon>Euteleostomi</taxon>
        <taxon>Archelosauria</taxon>
        <taxon>Testudinata</taxon>
        <taxon>Testudines</taxon>
        <taxon>Cryptodira</taxon>
        <taxon>Durocryptodira</taxon>
        <taxon>Americhelydia</taxon>
        <taxon>Chelonioidea</taxon>
        <taxon>Cheloniidae</taxon>
        <taxon>Chelonia</taxon>
    </lineage>
</organism>
<reference evidence="4" key="1">
    <citation type="journal article" date="2013" name="Nat. Genet.">
        <title>The draft genomes of soft-shell turtle and green sea turtle yield insights into the development and evolution of the turtle-specific body plan.</title>
        <authorList>
            <person name="Wang Z."/>
            <person name="Pascual-Anaya J."/>
            <person name="Zadissa A."/>
            <person name="Li W."/>
            <person name="Niimura Y."/>
            <person name="Huang Z."/>
            <person name="Li C."/>
            <person name="White S."/>
            <person name="Xiong Z."/>
            <person name="Fang D."/>
            <person name="Wang B."/>
            <person name="Ming Y."/>
            <person name="Chen Y."/>
            <person name="Zheng Y."/>
            <person name="Kuraku S."/>
            <person name="Pignatelli M."/>
            <person name="Herrero J."/>
            <person name="Beal K."/>
            <person name="Nozawa M."/>
            <person name="Li Q."/>
            <person name="Wang J."/>
            <person name="Zhang H."/>
            <person name="Yu L."/>
            <person name="Shigenobu S."/>
            <person name="Wang J."/>
            <person name="Liu J."/>
            <person name="Flicek P."/>
            <person name="Searle S."/>
            <person name="Wang J."/>
            <person name="Kuratani S."/>
            <person name="Yin Y."/>
            <person name="Aken B."/>
            <person name="Zhang G."/>
            <person name="Irie N."/>
        </authorList>
    </citation>
    <scope>NUCLEOTIDE SEQUENCE [LARGE SCALE GENOMIC DNA]</scope>
</reference>
<keyword evidence="2" id="KW-0472">Membrane</keyword>
<dbReference type="Proteomes" id="UP000031443">
    <property type="component" value="Unassembled WGS sequence"/>
</dbReference>
<evidence type="ECO:0000256" key="1">
    <source>
        <dbReference type="SAM" id="MobiDB-lite"/>
    </source>
</evidence>
<sequence length="498" mass="56026">MAAHPLWHAGVFTMCIASLLATEIGFLWALLAQQLPTASGVSFRCFPGTPACPSILECAVRGQADKHMALVILALTACVSILICLTYGVQHQAAGTLTPLHDRDVQRHRWEPPDERILTGHGLKFVWRLGVKKAPNQELKNLLIASDKEAEPAKMLVVRNQELELEQKEKIADMEGEAAERERLCFEHEQRMAYIRLQELEAKAKVDRLKLQLKRIKEQQELYHPGKPAPLNNEDGDRISPVCNNVYTLFDSKQLFVCNQIYPNTATFYINALTVSWDPNCERLSEVYRSTDFALERPCMDSFEKVSNEIKIVREFKQPYKLNELVGETMVSGQDCLHVVSLSKQSVSQVQRDDWTAKSAEQEEQEGIQGRAGKLSSLGILDLSCSLLVALTSDSMWKQRLVMDGQRNLESNMLVEMDRQSPALELVKPEDLKTSKQASVCVDANYLTDCGERDLPVPVSKKDTPSQSMDSVKQKSSDFDSPEKEGRGKVYYANGSHR</sequence>
<feature type="transmembrane region" description="Helical" evidence="2">
    <location>
        <begin position="6"/>
        <end position="31"/>
    </location>
</feature>
<accession>M7BS71</accession>
<feature type="region of interest" description="Disordered" evidence="1">
    <location>
        <begin position="452"/>
        <end position="498"/>
    </location>
</feature>
<keyword evidence="4" id="KW-1185">Reference proteome</keyword>
<dbReference type="Gene3D" id="1.20.1440.80">
    <property type="entry name" value="Gap junction channel protein cysteine-rich domain"/>
    <property type="match status" value="1"/>
</dbReference>
<feature type="compositionally biased region" description="Basic and acidic residues" evidence="1">
    <location>
        <begin position="452"/>
        <end position="464"/>
    </location>
</feature>
<feature type="compositionally biased region" description="Basic and acidic residues" evidence="1">
    <location>
        <begin position="472"/>
        <end position="488"/>
    </location>
</feature>
<dbReference type="EMBL" id="KB504069">
    <property type="protein sequence ID" value="EMP40736.1"/>
    <property type="molecule type" value="Genomic_DNA"/>
</dbReference>
<dbReference type="InterPro" id="IPR038359">
    <property type="entry name" value="Connexin_N_sf"/>
</dbReference>
<gene>
    <name evidence="3" type="ORF">UY3_02026</name>
</gene>
<evidence type="ECO:0000313" key="4">
    <source>
        <dbReference type="Proteomes" id="UP000031443"/>
    </source>
</evidence>
<keyword evidence="2" id="KW-1133">Transmembrane helix</keyword>
<dbReference type="AlphaFoldDB" id="M7BS71"/>
<feature type="transmembrane region" description="Helical" evidence="2">
    <location>
        <begin position="69"/>
        <end position="89"/>
    </location>
</feature>
<keyword evidence="2" id="KW-0812">Transmembrane</keyword>
<protein>
    <submittedName>
        <fullName evidence="3">Uncharacterized protein</fullName>
    </submittedName>
</protein>
<evidence type="ECO:0000313" key="3">
    <source>
        <dbReference type="EMBL" id="EMP40736.1"/>
    </source>
</evidence>
<name>M7BS71_CHEMY</name>
<evidence type="ECO:0000256" key="2">
    <source>
        <dbReference type="SAM" id="Phobius"/>
    </source>
</evidence>